<evidence type="ECO:0000313" key="6">
    <source>
        <dbReference type="Proteomes" id="UP000179454"/>
    </source>
</evidence>
<evidence type="ECO:0000313" key="7">
    <source>
        <dbReference type="Proteomes" id="UP000179536"/>
    </source>
</evidence>
<keyword evidence="6" id="KW-1185">Reference proteome</keyword>
<dbReference type="EMBL" id="MBFA02000023">
    <property type="protein sequence ID" value="MUP12962.1"/>
    <property type="molecule type" value="Genomic_DNA"/>
</dbReference>
<evidence type="ECO:0000259" key="3">
    <source>
        <dbReference type="Pfam" id="PF03447"/>
    </source>
</evidence>
<dbReference type="SUPFAM" id="SSF55347">
    <property type="entry name" value="Glyceraldehyde-3-phosphate dehydrogenase-like, C-terminal domain"/>
    <property type="match status" value="1"/>
</dbReference>
<dbReference type="SUPFAM" id="SSF51735">
    <property type="entry name" value="NAD(P)-binding Rossmann-fold domains"/>
    <property type="match status" value="1"/>
</dbReference>
<organism evidence="5 7">
    <name type="scientific">Agrobacterium vitis</name>
    <name type="common">Rhizobium vitis</name>
    <dbReference type="NCBI Taxonomy" id="373"/>
    <lineage>
        <taxon>Bacteria</taxon>
        <taxon>Pseudomonadati</taxon>
        <taxon>Pseudomonadota</taxon>
        <taxon>Alphaproteobacteria</taxon>
        <taxon>Hyphomicrobiales</taxon>
        <taxon>Rhizobiaceae</taxon>
        <taxon>Rhizobium/Agrobacterium group</taxon>
        <taxon>Agrobacterium</taxon>
    </lineage>
</organism>
<dbReference type="Pfam" id="PF03447">
    <property type="entry name" value="NAD_binding_3"/>
    <property type="match status" value="1"/>
</dbReference>
<evidence type="ECO:0000313" key="5">
    <source>
        <dbReference type="EMBL" id="MUP12962.1"/>
    </source>
</evidence>
<evidence type="ECO:0000256" key="1">
    <source>
        <dbReference type="ARBA" id="ARBA00008331"/>
    </source>
</evidence>
<comment type="caution">
    <text evidence="5">The sequence shown here is derived from an EMBL/GenBank/DDBJ whole genome shotgun (WGS) entry which is preliminary data.</text>
</comment>
<dbReference type="InterPro" id="IPR036291">
    <property type="entry name" value="NAD(P)-bd_dom_sf"/>
</dbReference>
<name>A0ABD6HH07_AGRVI</name>
<dbReference type="RefSeq" id="WP_007751186.1">
    <property type="nucleotide sequence ID" value="NZ_AP023282.1"/>
</dbReference>
<dbReference type="Proteomes" id="UP000179454">
    <property type="component" value="Unassembled WGS sequence"/>
</dbReference>
<dbReference type="AlphaFoldDB" id="A0ABD6HH07"/>
<sequence length="257" mass="26877">MMAKARKVGIIGAGTIGRAILHDLMTSRLAEIDYILISNPSRHVDLRDLGPAILTDTEEALERSVDLVIEAAMPDILARVAPAALRSSDVCGFSCTALADPTTEAAIQAACQRSGHRQHVPHGAILALDGLADGRDVIDRVTVTTTKSGKSLGIDKDAEGVIFEGPTRDVCARFPRNVNVHAAIALAGIGFDNTVSRVVAAPGQEDMLHRLVVGGRGFSWDIQVSSRSLGGVTGAYTPRSAVGSIRRILAGGGLSIA</sequence>
<reference evidence="6 7" key="1">
    <citation type="submission" date="2019-11" db="EMBL/GenBank/DDBJ databases">
        <title>Whole-genome sequencing of Allorhizobium vitis.</title>
        <authorList>
            <person name="Gan H.M."/>
            <person name="Savka M.A."/>
        </authorList>
    </citation>
    <scope>NUCLEOTIDE SEQUENCE [LARGE SCALE GENOMIC DNA]</scope>
    <source>
        <strain evidence="5 7">RF2/1</strain>
        <strain evidence="4 6">T1/7</strain>
    </source>
</reference>
<evidence type="ECO:0000313" key="4">
    <source>
        <dbReference type="EMBL" id="MUO44915.1"/>
    </source>
</evidence>
<dbReference type="EMBL" id="MBFE02000025">
    <property type="protein sequence ID" value="MUO44915.1"/>
    <property type="molecule type" value="Genomic_DNA"/>
</dbReference>
<proteinExistence type="inferred from homology"/>
<feature type="domain" description="Aspartate dehydrogenase" evidence="2">
    <location>
        <begin position="158"/>
        <end position="241"/>
    </location>
</feature>
<dbReference type="Proteomes" id="UP000179536">
    <property type="component" value="Unassembled WGS sequence"/>
</dbReference>
<evidence type="ECO:0000259" key="2">
    <source>
        <dbReference type="Pfam" id="PF01958"/>
    </source>
</evidence>
<dbReference type="Gene3D" id="3.40.50.720">
    <property type="entry name" value="NAD(P)-binding Rossmann-like Domain"/>
    <property type="match status" value="1"/>
</dbReference>
<dbReference type="Pfam" id="PF01958">
    <property type="entry name" value="Asp_DH_C"/>
    <property type="match status" value="1"/>
</dbReference>
<protein>
    <submittedName>
        <fullName evidence="5">DUF108 domain-containing protein</fullName>
    </submittedName>
</protein>
<accession>A0ABD6HH07</accession>
<gene>
    <name evidence="5" type="ORF">BBK91_024200</name>
    <name evidence="4" type="ORF">BBL17_024350</name>
</gene>
<dbReference type="Gene3D" id="3.30.360.10">
    <property type="entry name" value="Dihydrodipicolinate Reductase, domain 2"/>
    <property type="match status" value="1"/>
</dbReference>
<feature type="domain" description="Aspartate/homoserine dehydrogenase NAD-binding" evidence="3">
    <location>
        <begin position="12"/>
        <end position="121"/>
    </location>
</feature>
<dbReference type="PANTHER" id="PTHR31873:SF6">
    <property type="entry name" value="ASPARTATE DEHYDROGENASE DOMAIN-CONTAINING PROTEIN"/>
    <property type="match status" value="1"/>
</dbReference>
<dbReference type="PANTHER" id="PTHR31873">
    <property type="entry name" value="L-ASPARTATE DEHYDROGENASE-RELATED"/>
    <property type="match status" value="1"/>
</dbReference>
<comment type="similarity">
    <text evidence="1">Belongs to the L-aspartate dehydrogenase family.</text>
</comment>
<dbReference type="InterPro" id="IPR002811">
    <property type="entry name" value="Asp_DH"/>
</dbReference>
<dbReference type="InterPro" id="IPR005106">
    <property type="entry name" value="Asp/hSer_DH_NAD-bd"/>
</dbReference>